<dbReference type="PANTHER" id="PTHR11662">
    <property type="entry name" value="SOLUTE CARRIER FAMILY 17"/>
    <property type="match status" value="1"/>
</dbReference>
<feature type="transmembrane region" description="Helical" evidence="7">
    <location>
        <begin position="285"/>
        <end position="310"/>
    </location>
</feature>
<feature type="transmembrane region" description="Helical" evidence="7">
    <location>
        <begin position="415"/>
        <end position="441"/>
    </location>
</feature>
<feature type="transmembrane region" description="Helical" evidence="7">
    <location>
        <begin position="221"/>
        <end position="240"/>
    </location>
</feature>
<dbReference type="GO" id="GO:0016020">
    <property type="term" value="C:membrane"/>
    <property type="evidence" value="ECO:0007669"/>
    <property type="project" value="UniProtKB-SubCell"/>
</dbReference>
<dbReference type="GO" id="GO:0015293">
    <property type="term" value="F:symporter activity"/>
    <property type="evidence" value="ECO:0007669"/>
    <property type="project" value="UniProtKB-KW"/>
</dbReference>
<keyword evidence="2" id="KW-0813">Transport</keyword>
<protein>
    <recommendedName>
        <fullName evidence="10">Major facilitator superfamily (MFS) profile domain-containing protein</fullName>
    </recommendedName>
</protein>
<reference evidence="8" key="1">
    <citation type="journal article" date="2021" name="Mol. Ecol. Resour.">
        <title>Apolygus lucorum genome provides insights into omnivorousness and mesophyll feeding.</title>
        <authorList>
            <person name="Liu Y."/>
            <person name="Liu H."/>
            <person name="Wang H."/>
            <person name="Huang T."/>
            <person name="Liu B."/>
            <person name="Yang B."/>
            <person name="Yin L."/>
            <person name="Li B."/>
            <person name="Zhang Y."/>
            <person name="Zhang S."/>
            <person name="Jiang F."/>
            <person name="Zhang X."/>
            <person name="Ren Y."/>
            <person name="Wang B."/>
            <person name="Wang S."/>
            <person name="Lu Y."/>
            <person name="Wu K."/>
            <person name="Fan W."/>
            <person name="Wang G."/>
        </authorList>
    </citation>
    <scope>NUCLEOTIDE SEQUENCE</scope>
    <source>
        <strain evidence="8">12Hb</strain>
    </source>
</reference>
<evidence type="ECO:0000256" key="7">
    <source>
        <dbReference type="SAM" id="Phobius"/>
    </source>
</evidence>
<dbReference type="Proteomes" id="UP000466442">
    <property type="component" value="Unassembled WGS sequence"/>
</dbReference>
<evidence type="ECO:0000256" key="1">
    <source>
        <dbReference type="ARBA" id="ARBA00004141"/>
    </source>
</evidence>
<evidence type="ECO:0000313" key="9">
    <source>
        <dbReference type="Proteomes" id="UP000466442"/>
    </source>
</evidence>
<dbReference type="GO" id="GO:0006820">
    <property type="term" value="P:monoatomic anion transport"/>
    <property type="evidence" value="ECO:0007669"/>
    <property type="project" value="TreeGrafter"/>
</dbReference>
<comment type="subcellular location">
    <subcellularLocation>
        <location evidence="1">Membrane</location>
        <topology evidence="1">Multi-pass membrane protein</topology>
    </subcellularLocation>
</comment>
<keyword evidence="4" id="KW-0769">Symport</keyword>
<keyword evidence="5 7" id="KW-1133">Transmembrane helix</keyword>
<proteinExistence type="predicted"/>
<name>A0A8S9XCY6_APOLU</name>
<evidence type="ECO:0000256" key="2">
    <source>
        <dbReference type="ARBA" id="ARBA00022448"/>
    </source>
</evidence>
<feature type="transmembrane region" description="Helical" evidence="7">
    <location>
        <begin position="363"/>
        <end position="383"/>
    </location>
</feature>
<comment type="caution">
    <text evidence="8">The sequence shown here is derived from an EMBL/GenBank/DDBJ whole genome shotgun (WGS) entry which is preliminary data.</text>
</comment>
<feature type="transmembrane region" description="Helical" evidence="7">
    <location>
        <begin position="58"/>
        <end position="78"/>
    </location>
</feature>
<feature type="transmembrane region" description="Helical" evidence="7">
    <location>
        <begin position="453"/>
        <end position="471"/>
    </location>
</feature>
<evidence type="ECO:0008006" key="10">
    <source>
        <dbReference type="Google" id="ProtNLM"/>
    </source>
</evidence>
<evidence type="ECO:0000256" key="3">
    <source>
        <dbReference type="ARBA" id="ARBA00022692"/>
    </source>
</evidence>
<keyword evidence="6 7" id="KW-0472">Membrane</keyword>
<dbReference type="Pfam" id="PF07690">
    <property type="entry name" value="MFS_1"/>
    <property type="match status" value="1"/>
</dbReference>
<evidence type="ECO:0000313" key="8">
    <source>
        <dbReference type="EMBL" id="KAF6206128.1"/>
    </source>
</evidence>
<organism evidence="8 9">
    <name type="scientific">Apolygus lucorum</name>
    <name type="common">Small green plant bug</name>
    <name type="synonym">Lygocoris lucorum</name>
    <dbReference type="NCBI Taxonomy" id="248454"/>
    <lineage>
        <taxon>Eukaryota</taxon>
        <taxon>Metazoa</taxon>
        <taxon>Ecdysozoa</taxon>
        <taxon>Arthropoda</taxon>
        <taxon>Hexapoda</taxon>
        <taxon>Insecta</taxon>
        <taxon>Pterygota</taxon>
        <taxon>Neoptera</taxon>
        <taxon>Paraneoptera</taxon>
        <taxon>Hemiptera</taxon>
        <taxon>Heteroptera</taxon>
        <taxon>Panheteroptera</taxon>
        <taxon>Cimicomorpha</taxon>
        <taxon>Miridae</taxon>
        <taxon>Mirini</taxon>
        <taxon>Apolygus</taxon>
    </lineage>
</organism>
<dbReference type="OrthoDB" id="2985014at2759"/>
<dbReference type="FunFam" id="1.20.1250.20:FF:000003">
    <property type="entry name" value="Solute carrier family 17 member 3"/>
    <property type="match status" value="1"/>
</dbReference>
<evidence type="ECO:0000256" key="6">
    <source>
        <dbReference type="ARBA" id="ARBA00023136"/>
    </source>
</evidence>
<evidence type="ECO:0000256" key="4">
    <source>
        <dbReference type="ARBA" id="ARBA00022847"/>
    </source>
</evidence>
<dbReference type="AlphaFoldDB" id="A0A8S9XCY6"/>
<feature type="transmembrane region" description="Helical" evidence="7">
    <location>
        <begin position="330"/>
        <end position="351"/>
    </location>
</feature>
<accession>A0A8S9XCY6</accession>
<feature type="transmembrane region" description="Helical" evidence="7">
    <location>
        <begin position="389"/>
        <end position="408"/>
    </location>
</feature>
<dbReference type="InterPro" id="IPR036259">
    <property type="entry name" value="MFS_trans_sf"/>
</dbReference>
<feature type="transmembrane region" description="Helical" evidence="7">
    <location>
        <begin position="188"/>
        <end position="209"/>
    </location>
</feature>
<dbReference type="Gene3D" id="1.20.1250.20">
    <property type="entry name" value="MFS general substrate transporter like domains"/>
    <property type="match status" value="1"/>
</dbReference>
<keyword evidence="9" id="KW-1185">Reference proteome</keyword>
<feature type="transmembrane region" description="Helical" evidence="7">
    <location>
        <begin position="98"/>
        <end position="119"/>
    </location>
</feature>
<dbReference type="EMBL" id="WIXP02000008">
    <property type="protein sequence ID" value="KAF6206128.1"/>
    <property type="molecule type" value="Genomic_DNA"/>
</dbReference>
<dbReference type="InterPro" id="IPR050382">
    <property type="entry name" value="MFS_Na/Anion_cotransporter"/>
</dbReference>
<gene>
    <name evidence="8" type="ORF">GE061_017353</name>
</gene>
<sequence>MEPTRETTSGYRQYEHDQYGSADIHPINRLCCKIRYISTFGWCKCSPIAVLNVRRFQIVLISLMLSAVAMFSNLRIIALMVEKVYSDEGFDWDRSQQVLAHTIFFYGNIFSNFFGHLVTKYMDNKAILCACLLFTCLINLITPFLIRRWNLLALLVTRFIIGILIGFLTELLHIVITRWSTRVEKMRMFCLALSGMNLGHALMLIIVTNFYDKRNPWGDDFYFMAAYGTVITFIWMIFGAKDPSLCPYLSVKERQYINENPVTTDVLEINFFNVPWKMILTNIPFYAMVAAELCYRMVFWITVAHMPLFFAEVYDYPFWKAGLMSALPHLLVWVSCYPVSQMIGLFIRARIVHPTACRKWCDLLALCVGSVSFYAMCGSTSLLGSVTSYTAAVTLEMYHLMGAGINHIDLSPRYCCLLFCIAKAFSNLMAILAAYLVMWLVPHMHIQQNWDSVFYVTGSVSMVGGLIYVAFGNAEIQDFNFHPP</sequence>
<dbReference type="SUPFAM" id="SSF103473">
    <property type="entry name" value="MFS general substrate transporter"/>
    <property type="match status" value="1"/>
</dbReference>
<feature type="transmembrane region" description="Helical" evidence="7">
    <location>
        <begin position="126"/>
        <end position="146"/>
    </location>
</feature>
<feature type="transmembrane region" description="Helical" evidence="7">
    <location>
        <begin position="152"/>
        <end position="176"/>
    </location>
</feature>
<keyword evidence="3 7" id="KW-0812">Transmembrane</keyword>
<dbReference type="PANTHER" id="PTHR11662:SF399">
    <property type="entry name" value="FI19708P1-RELATED"/>
    <property type="match status" value="1"/>
</dbReference>
<dbReference type="InterPro" id="IPR011701">
    <property type="entry name" value="MFS"/>
</dbReference>
<evidence type="ECO:0000256" key="5">
    <source>
        <dbReference type="ARBA" id="ARBA00022989"/>
    </source>
</evidence>